<dbReference type="STRING" id="1317117.ATO7_01565"/>
<name>A0A1Y1SFT2_9GAMM</name>
<evidence type="ECO:0000259" key="3">
    <source>
        <dbReference type="Pfam" id="PF14870"/>
    </source>
</evidence>
<dbReference type="PANTHER" id="PTHR47199:SF2">
    <property type="entry name" value="PHOTOSYSTEM II STABILITY_ASSEMBLY FACTOR HCF136, CHLOROPLASTIC"/>
    <property type="match status" value="1"/>
</dbReference>
<dbReference type="Pfam" id="PF14870">
    <property type="entry name" value="PSII_BNR"/>
    <property type="match status" value="2"/>
</dbReference>
<accession>A0A1Y1SFT2</accession>
<keyword evidence="1" id="KW-0602">Photosynthesis</keyword>
<dbReference type="SUPFAM" id="SSF110296">
    <property type="entry name" value="Oligoxyloglucan reducing end-specific cellobiohydrolase"/>
    <property type="match status" value="1"/>
</dbReference>
<dbReference type="OrthoDB" id="9813892at2"/>
<dbReference type="GO" id="GO:0009523">
    <property type="term" value="C:photosystem II"/>
    <property type="evidence" value="ECO:0007669"/>
    <property type="project" value="UniProtKB-KW"/>
</dbReference>
<evidence type="ECO:0000313" key="4">
    <source>
        <dbReference type="EMBL" id="ORE88522.1"/>
    </source>
</evidence>
<evidence type="ECO:0000256" key="1">
    <source>
        <dbReference type="ARBA" id="ARBA00022531"/>
    </source>
</evidence>
<dbReference type="Gene3D" id="2.130.10.10">
    <property type="entry name" value="YVTN repeat-like/Quinoprotein amine dehydrogenase"/>
    <property type="match status" value="1"/>
</dbReference>
<evidence type="ECO:0000313" key="5">
    <source>
        <dbReference type="Proteomes" id="UP000192342"/>
    </source>
</evidence>
<protein>
    <recommendedName>
        <fullName evidence="3">Photosynthesis system II assembly factor Ycf48/Hcf136-like domain-containing protein</fullName>
    </recommendedName>
</protein>
<dbReference type="AlphaFoldDB" id="A0A1Y1SFT2"/>
<dbReference type="InterPro" id="IPR028203">
    <property type="entry name" value="PSII_CF48-like_dom"/>
</dbReference>
<feature type="domain" description="Photosynthesis system II assembly factor Ycf48/Hcf136-like" evidence="3">
    <location>
        <begin position="46"/>
        <end position="93"/>
    </location>
</feature>
<evidence type="ECO:0000256" key="2">
    <source>
        <dbReference type="ARBA" id="ARBA00023276"/>
    </source>
</evidence>
<dbReference type="Proteomes" id="UP000192342">
    <property type="component" value="Unassembled WGS sequence"/>
</dbReference>
<comment type="caution">
    <text evidence="4">The sequence shown here is derived from an EMBL/GenBank/DDBJ whole genome shotgun (WGS) entry which is preliminary data.</text>
</comment>
<dbReference type="GO" id="GO:0015979">
    <property type="term" value="P:photosynthesis"/>
    <property type="evidence" value="ECO:0007669"/>
    <property type="project" value="UniProtKB-KW"/>
</dbReference>
<dbReference type="EMBL" id="AQQV01000001">
    <property type="protein sequence ID" value="ORE88522.1"/>
    <property type="molecule type" value="Genomic_DNA"/>
</dbReference>
<feature type="domain" description="Photosynthesis system II assembly factor Ycf48/Hcf136-like" evidence="3">
    <location>
        <begin position="103"/>
        <end position="182"/>
    </location>
</feature>
<keyword evidence="5" id="KW-1185">Reference proteome</keyword>
<keyword evidence="2" id="KW-0604">Photosystem II</keyword>
<dbReference type="InterPro" id="IPR015943">
    <property type="entry name" value="WD40/YVTN_repeat-like_dom_sf"/>
</dbReference>
<organism evidence="4 5">
    <name type="scientific">Oceanococcus atlanticus</name>
    <dbReference type="NCBI Taxonomy" id="1317117"/>
    <lineage>
        <taxon>Bacteria</taxon>
        <taxon>Pseudomonadati</taxon>
        <taxon>Pseudomonadota</taxon>
        <taxon>Gammaproteobacteria</taxon>
        <taxon>Chromatiales</taxon>
        <taxon>Oceanococcaceae</taxon>
        <taxon>Oceanococcus</taxon>
    </lineage>
</organism>
<gene>
    <name evidence="4" type="ORF">ATO7_01565</name>
</gene>
<dbReference type="PANTHER" id="PTHR47199">
    <property type="entry name" value="PHOTOSYSTEM II STABILITY/ASSEMBLY FACTOR HCF136, CHLOROPLASTIC"/>
    <property type="match status" value="1"/>
</dbReference>
<proteinExistence type="predicted"/>
<sequence length="320" mass="35203">MADTSLEPREAQLMPKAAEAILNDVTPVGNAWVTVGDRGHILRSQDGDQWQQIATPVQAMLNRVRFYDDRLGWAVGHDGTVLKTADGGQSWTLIHSDTEWGKPFYDILFTSPDVGFVVGANSVFKRTQDGGQSWELLEPDFTFHGLHLNSIWKLADGTMVIGGEKGMMARSLDDGETWEHVKTPYAGSFFGMMPYADNGVFVYGLRGNVYAARDIKSLEVQDTMEWDEFSLESLTDNSVLHEMGWHYYPNDLKESLFGGVVLGPTDVLLVGVNGAVVRTDGERMKTIETQLEHTLGSAVVTGDALVTVGLVGIQSVPFSR</sequence>
<reference evidence="4 5" key="1">
    <citation type="submission" date="2013-04" db="EMBL/GenBank/DDBJ databases">
        <title>Oceanococcus atlanticus 22II-S10r2 Genome Sequencing.</title>
        <authorList>
            <person name="Lai Q."/>
            <person name="Li G."/>
            <person name="Shao Z."/>
        </authorList>
    </citation>
    <scope>NUCLEOTIDE SEQUENCE [LARGE SCALE GENOMIC DNA]</scope>
    <source>
        <strain evidence="4 5">22II-S10r2</strain>
    </source>
</reference>